<name>A0A3E0VU43_9MICO</name>
<dbReference type="Gene3D" id="3.40.50.1820">
    <property type="entry name" value="alpha/beta hydrolase"/>
    <property type="match status" value="1"/>
</dbReference>
<protein>
    <submittedName>
        <fullName evidence="1">Alpha/beta hydrolase</fullName>
    </submittedName>
</protein>
<accession>A0A3E0VU43</accession>
<evidence type="ECO:0000313" key="1">
    <source>
        <dbReference type="EMBL" id="RFA13564.1"/>
    </source>
</evidence>
<dbReference type="Proteomes" id="UP000256541">
    <property type="component" value="Unassembled WGS sequence"/>
</dbReference>
<organism evidence="1 2">
    <name type="scientific">Subtercola boreus</name>
    <dbReference type="NCBI Taxonomy" id="120213"/>
    <lineage>
        <taxon>Bacteria</taxon>
        <taxon>Bacillati</taxon>
        <taxon>Actinomycetota</taxon>
        <taxon>Actinomycetes</taxon>
        <taxon>Micrococcales</taxon>
        <taxon>Microbacteriaceae</taxon>
        <taxon>Subtercola</taxon>
    </lineage>
</organism>
<comment type="caution">
    <text evidence="1">The sequence shown here is derived from an EMBL/GenBank/DDBJ whole genome shotgun (WGS) entry which is preliminary data.</text>
</comment>
<dbReference type="EMBL" id="NBXB01000034">
    <property type="protein sequence ID" value="RFA13564.1"/>
    <property type="molecule type" value="Genomic_DNA"/>
</dbReference>
<dbReference type="SUPFAM" id="SSF53474">
    <property type="entry name" value="alpha/beta-Hydrolases"/>
    <property type="match status" value="1"/>
</dbReference>
<dbReference type="OrthoDB" id="9770427at2"/>
<proteinExistence type="predicted"/>
<dbReference type="InterPro" id="IPR029058">
    <property type="entry name" value="AB_hydrolase_fold"/>
</dbReference>
<dbReference type="AlphaFoldDB" id="A0A3E0VU43"/>
<evidence type="ECO:0000313" key="2">
    <source>
        <dbReference type="Proteomes" id="UP000256541"/>
    </source>
</evidence>
<reference evidence="1 2" key="1">
    <citation type="submission" date="2017-04" db="EMBL/GenBank/DDBJ databases">
        <title>Comparative genome analysis of Subtercola boreus.</title>
        <authorList>
            <person name="Cho Y.-J."/>
            <person name="Cho A."/>
            <person name="Kim O.-S."/>
            <person name="Lee J.-I."/>
        </authorList>
    </citation>
    <scope>NUCLEOTIDE SEQUENCE [LARGE SCALE GENOMIC DNA]</scope>
    <source>
        <strain evidence="1 2">P27479</strain>
    </source>
</reference>
<keyword evidence="1" id="KW-0378">Hydrolase</keyword>
<dbReference type="RefSeq" id="WP_116412128.1">
    <property type="nucleotide sequence ID" value="NZ_NBXB01000034.1"/>
</dbReference>
<sequence length="236" mass="25156">MIGGTWASRGARVLAEARWWALDYLYALTWQARAAVSRADPRQYLSGSARPVLVIPGIFETWQFLRPTIEALHSAGHPVHVVTALQNNRVPLDAAARIAADYLLARDLRGVVIVAHSKGGLVGKRLMLLPSTAARIDGMVAVAAPFGGSRYARFLPLRSLRAFRATDAGLSALGRDLSANARIVSVFGVFDPHIPEGSALAGAENVRLDTGGHFRVLADPRTVAAVLARAAAPAAR</sequence>
<gene>
    <name evidence="1" type="ORF">B7R22_12965</name>
</gene>
<dbReference type="GO" id="GO:0016787">
    <property type="term" value="F:hydrolase activity"/>
    <property type="evidence" value="ECO:0007669"/>
    <property type="project" value="UniProtKB-KW"/>
</dbReference>